<accession>A0A2P5P8P0</accession>
<dbReference type="EMBL" id="JQAN02000006">
    <property type="protein sequence ID" value="PPD58664.1"/>
    <property type="molecule type" value="Genomic_DNA"/>
</dbReference>
<evidence type="ECO:0000313" key="2">
    <source>
        <dbReference type="EMBL" id="PPD58664.1"/>
    </source>
</evidence>
<proteinExistence type="predicted"/>
<dbReference type="Proteomes" id="UP000235653">
    <property type="component" value="Unassembled WGS sequence"/>
</dbReference>
<comment type="caution">
    <text evidence="2">The sequence shown here is derived from an EMBL/GenBank/DDBJ whole genome shotgun (WGS) entry which is preliminary data.</text>
</comment>
<feature type="coiled-coil region" evidence="1">
    <location>
        <begin position="160"/>
        <end position="222"/>
    </location>
</feature>
<gene>
    <name evidence="2" type="ORF">JP09_001965</name>
</gene>
<reference evidence="2 3" key="1">
    <citation type="journal article" date="2017" name="ISME J.">
        <title>Grape pomace compost harbors organohalide-respiring Dehalogenimonas species with novel reductive dehalogenase genes.</title>
        <authorList>
            <person name="Yang Y."/>
            <person name="Higgins S.A."/>
            <person name="Yan J."/>
            <person name="Simsir B."/>
            <person name="Chourey K."/>
            <person name="Iyer R."/>
            <person name="Hettich R.L."/>
            <person name="Baldwin B."/>
            <person name="Ogles D.M."/>
            <person name="Loffler F.E."/>
        </authorList>
    </citation>
    <scope>NUCLEOTIDE SEQUENCE [LARGE SCALE GENOMIC DNA]</scope>
    <source>
        <strain evidence="2 3">GP</strain>
    </source>
</reference>
<feature type="coiled-coil region" evidence="1">
    <location>
        <begin position="285"/>
        <end position="333"/>
    </location>
</feature>
<dbReference type="RefSeq" id="WP_102330148.1">
    <property type="nucleotide sequence ID" value="NZ_CP058566.2"/>
</dbReference>
<evidence type="ECO:0000256" key="1">
    <source>
        <dbReference type="SAM" id="Coils"/>
    </source>
</evidence>
<protein>
    <submittedName>
        <fullName evidence="2">Uncharacterized protein</fullName>
    </submittedName>
</protein>
<sequence length="499" mass="55802">MKEISLSVQYKVIRLFFQGCSYEEISIKTGVSLGKVSAICTDVRAGKYPETNDVVDEIDVLRELSIACKHLQATPAAALVGVIVNGKLAELNLLPKDLIDFHSAVKAFVEPGVDTPLLLKASENVVKLEKEQGQSLSDLMAYIEELKHEIVELGPIAEELSEKQDKLESIENETAHLKSEKSALHQEFETLKAKIKERKLVLVQLQNSETELEDRADSAMEKYNSIHEDLAQLANIGISIEELTIIRSKTREVALKHGIKPTELFSKMIDVLTKFDCWLDIEKEKNALLDDLQKTKQDILKAKATYNGWKGANQKLETQYNQWLLEIKSAKELLNKMMFTMNTAAQSAETKLVTSINAGIAKSLANFDKGLDGFKAGLNNALAASVEAFVQFKTGIDGCLANMDKVEVKAFEVGKDFGAIRAQITSTTWMNDLVSLLQGNALPEDKLRILMLTIFRPLLFSLATYNTKDVKDVCEIANLLKRRLELWESQETYAKKYNP</sequence>
<organism evidence="2 3">
    <name type="scientific">Dehalogenimonas etheniformans</name>
    <dbReference type="NCBI Taxonomy" id="1536648"/>
    <lineage>
        <taxon>Bacteria</taxon>
        <taxon>Bacillati</taxon>
        <taxon>Chloroflexota</taxon>
        <taxon>Dehalococcoidia</taxon>
        <taxon>Dehalococcoidales</taxon>
        <taxon>Dehalococcoidaceae</taxon>
        <taxon>Dehalogenimonas</taxon>
    </lineage>
</organism>
<keyword evidence="3" id="KW-1185">Reference proteome</keyword>
<dbReference type="AlphaFoldDB" id="A0A2P5P8P0"/>
<evidence type="ECO:0000313" key="3">
    <source>
        <dbReference type="Proteomes" id="UP000235653"/>
    </source>
</evidence>
<keyword evidence="1" id="KW-0175">Coiled coil</keyword>
<name>A0A2P5P8P0_9CHLR</name>